<name>A0A1T4YER2_9BACT</name>
<dbReference type="AlphaFoldDB" id="A0A1T4YER2"/>
<proteinExistence type="predicted"/>
<reference evidence="2" key="1">
    <citation type="submission" date="2017-02" db="EMBL/GenBank/DDBJ databases">
        <authorList>
            <person name="Varghese N."/>
            <person name="Submissions S."/>
        </authorList>
    </citation>
    <scope>NUCLEOTIDE SEQUENCE [LARGE SCALE GENOMIC DNA]</scope>
    <source>
        <strain evidence="2">ATCC 700200</strain>
    </source>
</reference>
<accession>A0A1T4YER2</accession>
<evidence type="ECO:0000313" key="2">
    <source>
        <dbReference type="Proteomes" id="UP000190774"/>
    </source>
</evidence>
<dbReference type="OrthoDB" id="7064897at2"/>
<protein>
    <submittedName>
        <fullName evidence="1">Uncharacterized protein</fullName>
    </submittedName>
</protein>
<keyword evidence="2" id="KW-1185">Reference proteome</keyword>
<dbReference type="STRING" id="48467.SAMN02745166_03102"/>
<organism evidence="1 2">
    <name type="scientific">Prosthecobacter debontii</name>
    <dbReference type="NCBI Taxonomy" id="48467"/>
    <lineage>
        <taxon>Bacteria</taxon>
        <taxon>Pseudomonadati</taxon>
        <taxon>Verrucomicrobiota</taxon>
        <taxon>Verrucomicrobiia</taxon>
        <taxon>Verrucomicrobiales</taxon>
        <taxon>Verrucomicrobiaceae</taxon>
        <taxon>Prosthecobacter</taxon>
    </lineage>
</organism>
<dbReference type="Proteomes" id="UP000190774">
    <property type="component" value="Unassembled WGS sequence"/>
</dbReference>
<evidence type="ECO:0000313" key="1">
    <source>
        <dbReference type="EMBL" id="SKB00244.1"/>
    </source>
</evidence>
<dbReference type="EMBL" id="FUYE01000010">
    <property type="protein sequence ID" value="SKB00244.1"/>
    <property type="molecule type" value="Genomic_DNA"/>
</dbReference>
<sequence length="95" mass="10903">MTLHDNIAMKVQAPRDGVYSQEEHYWTVRPVDEWEMIDCPGWVSIGGPGVDRIQFCCHPEKDGIYTYHPIERQFEPVATTVADLVDGWQSGRIKV</sequence>
<dbReference type="RefSeq" id="WP_078814297.1">
    <property type="nucleotide sequence ID" value="NZ_FUYE01000010.1"/>
</dbReference>
<gene>
    <name evidence="1" type="ORF">SAMN02745166_03102</name>
</gene>